<dbReference type="EMBL" id="OE839590">
    <property type="protein sequence ID" value="CAD7587803.1"/>
    <property type="molecule type" value="Genomic_DNA"/>
</dbReference>
<sequence length="73" mass="8079">MVELNTTSALANYATELVGGCEGREREDARRLAASRGGAPQTTRRLMRRWEHDTAGLQDTREAKEGKEDTACL</sequence>
<reference evidence="2" key="1">
    <citation type="submission" date="2020-11" db="EMBL/GenBank/DDBJ databases">
        <authorList>
            <person name="Tran Van P."/>
        </authorList>
    </citation>
    <scope>NUCLEOTIDE SEQUENCE</scope>
</reference>
<organism evidence="2">
    <name type="scientific">Timema genevievae</name>
    <name type="common">Walking stick</name>
    <dbReference type="NCBI Taxonomy" id="629358"/>
    <lineage>
        <taxon>Eukaryota</taxon>
        <taxon>Metazoa</taxon>
        <taxon>Ecdysozoa</taxon>
        <taxon>Arthropoda</taxon>
        <taxon>Hexapoda</taxon>
        <taxon>Insecta</taxon>
        <taxon>Pterygota</taxon>
        <taxon>Neoptera</taxon>
        <taxon>Polyneoptera</taxon>
        <taxon>Phasmatodea</taxon>
        <taxon>Timematodea</taxon>
        <taxon>Timematoidea</taxon>
        <taxon>Timematidae</taxon>
        <taxon>Timema</taxon>
    </lineage>
</organism>
<dbReference type="AlphaFoldDB" id="A0A7R9JR62"/>
<protein>
    <submittedName>
        <fullName evidence="2">Uncharacterized protein</fullName>
    </submittedName>
</protein>
<evidence type="ECO:0000313" key="2">
    <source>
        <dbReference type="EMBL" id="CAD7587803.1"/>
    </source>
</evidence>
<evidence type="ECO:0000256" key="1">
    <source>
        <dbReference type="SAM" id="MobiDB-lite"/>
    </source>
</evidence>
<proteinExistence type="predicted"/>
<gene>
    <name evidence="2" type="ORF">TGEB3V08_LOCUS1962</name>
</gene>
<accession>A0A7R9JR62</accession>
<feature type="compositionally biased region" description="Basic and acidic residues" evidence="1">
    <location>
        <begin position="22"/>
        <end position="31"/>
    </location>
</feature>
<feature type="compositionally biased region" description="Basic and acidic residues" evidence="1">
    <location>
        <begin position="48"/>
        <end position="73"/>
    </location>
</feature>
<feature type="region of interest" description="Disordered" evidence="1">
    <location>
        <begin position="22"/>
        <end position="73"/>
    </location>
</feature>
<name>A0A7R9JR62_TIMGE</name>